<evidence type="ECO:0000256" key="12">
    <source>
        <dbReference type="ARBA" id="ARBA00023157"/>
    </source>
</evidence>
<evidence type="ECO:0000256" key="7">
    <source>
        <dbReference type="ARBA" id="ARBA00022824"/>
    </source>
</evidence>
<evidence type="ECO:0000313" key="16">
    <source>
        <dbReference type="Proteomes" id="UP000324611"/>
    </source>
</evidence>
<evidence type="ECO:0000313" key="15">
    <source>
        <dbReference type="EMBL" id="KAA2242443.1"/>
    </source>
</evidence>
<dbReference type="GO" id="GO:0016020">
    <property type="term" value="C:membrane"/>
    <property type="evidence" value="ECO:0007669"/>
    <property type="project" value="InterPro"/>
</dbReference>
<comment type="subcellular location">
    <subcellularLocation>
        <location evidence="2">Endoplasmic reticulum membrane</location>
        <topology evidence="2">Single-pass type II membrane protein</topology>
    </subcellularLocation>
    <subcellularLocation>
        <location evidence="1">Golgi apparatus membrane</location>
        <topology evidence="1">Single-pass type II membrane protein</topology>
    </subcellularLocation>
</comment>
<dbReference type="InterPro" id="IPR043538">
    <property type="entry name" value="XYLT"/>
</dbReference>
<evidence type="ECO:0000256" key="8">
    <source>
        <dbReference type="ARBA" id="ARBA00022968"/>
    </source>
</evidence>
<evidence type="ECO:0000256" key="2">
    <source>
        <dbReference type="ARBA" id="ARBA00004648"/>
    </source>
</evidence>
<dbReference type="GO" id="GO:0015012">
    <property type="term" value="P:heparan sulfate proteoglycan biosynthetic process"/>
    <property type="evidence" value="ECO:0007669"/>
    <property type="project" value="TreeGrafter"/>
</dbReference>
<proteinExistence type="predicted"/>
<dbReference type="PANTHER" id="PTHR46025:SF3">
    <property type="entry name" value="XYLOSYLTRANSFERASE OXT"/>
    <property type="match status" value="1"/>
</dbReference>
<keyword evidence="12" id="KW-1015">Disulfide bond</keyword>
<dbReference type="RefSeq" id="WP_149837315.1">
    <property type="nucleotide sequence ID" value="NZ_VUOC01000002.1"/>
</dbReference>
<comment type="caution">
    <text evidence="15">The sequence shown here is derived from an EMBL/GenBank/DDBJ whole genome shotgun (WGS) entry which is preliminary data.</text>
</comment>
<dbReference type="Proteomes" id="UP000324611">
    <property type="component" value="Unassembled WGS sequence"/>
</dbReference>
<dbReference type="GO" id="GO:0030158">
    <property type="term" value="F:protein xylosyltransferase activity"/>
    <property type="evidence" value="ECO:0007669"/>
    <property type="project" value="InterPro"/>
</dbReference>
<keyword evidence="7" id="KW-0256">Endoplasmic reticulum</keyword>
<evidence type="ECO:0000256" key="6">
    <source>
        <dbReference type="ARBA" id="ARBA00022723"/>
    </source>
</evidence>
<keyword evidence="16" id="KW-1185">Reference proteome</keyword>
<dbReference type="GO" id="GO:0050650">
    <property type="term" value="P:chondroitin sulfate proteoglycan biosynthetic process"/>
    <property type="evidence" value="ECO:0007669"/>
    <property type="project" value="TreeGrafter"/>
</dbReference>
<gene>
    <name evidence="15" type="ORF">F0L74_07815</name>
</gene>
<dbReference type="InterPro" id="IPR003406">
    <property type="entry name" value="Glyco_trans_14"/>
</dbReference>
<protein>
    <recommendedName>
        <fullName evidence="14">Peptide O-xylosyltransferase</fullName>
    </recommendedName>
</protein>
<evidence type="ECO:0000256" key="10">
    <source>
        <dbReference type="ARBA" id="ARBA00023034"/>
    </source>
</evidence>
<dbReference type="EMBL" id="VUOC01000002">
    <property type="protein sequence ID" value="KAA2242443.1"/>
    <property type="molecule type" value="Genomic_DNA"/>
</dbReference>
<evidence type="ECO:0000256" key="4">
    <source>
        <dbReference type="ARBA" id="ARBA00022679"/>
    </source>
</evidence>
<keyword evidence="3 15" id="KW-0328">Glycosyltransferase</keyword>
<dbReference type="GO" id="GO:0046872">
    <property type="term" value="F:metal ion binding"/>
    <property type="evidence" value="ECO:0007669"/>
    <property type="project" value="UniProtKB-KW"/>
</dbReference>
<dbReference type="AlphaFoldDB" id="A0A5B2VRR9"/>
<keyword evidence="10" id="KW-0333">Golgi apparatus</keyword>
<keyword evidence="8" id="KW-0735">Signal-anchor</keyword>
<organism evidence="15 16">
    <name type="scientific">Chitinophaga agrisoli</name>
    <dbReference type="NCBI Taxonomy" id="2607653"/>
    <lineage>
        <taxon>Bacteria</taxon>
        <taxon>Pseudomonadati</taxon>
        <taxon>Bacteroidota</taxon>
        <taxon>Chitinophagia</taxon>
        <taxon>Chitinophagales</taxon>
        <taxon>Chitinophagaceae</taxon>
        <taxon>Chitinophaga</taxon>
    </lineage>
</organism>
<keyword evidence="11" id="KW-0472">Membrane</keyword>
<evidence type="ECO:0000256" key="13">
    <source>
        <dbReference type="ARBA" id="ARBA00023180"/>
    </source>
</evidence>
<dbReference type="PANTHER" id="PTHR46025">
    <property type="entry name" value="XYLOSYLTRANSFERASE OXT"/>
    <property type="match status" value="1"/>
</dbReference>
<dbReference type="Pfam" id="PF02485">
    <property type="entry name" value="Branch"/>
    <property type="match status" value="1"/>
</dbReference>
<keyword evidence="9" id="KW-1133">Transmembrane helix</keyword>
<accession>A0A5B2VRR9</accession>
<keyword evidence="6" id="KW-0479">Metal-binding</keyword>
<keyword evidence="5" id="KW-0812">Transmembrane</keyword>
<evidence type="ECO:0000256" key="14">
    <source>
        <dbReference type="ARBA" id="ARBA00042865"/>
    </source>
</evidence>
<evidence type="ECO:0000256" key="5">
    <source>
        <dbReference type="ARBA" id="ARBA00022692"/>
    </source>
</evidence>
<evidence type="ECO:0000256" key="1">
    <source>
        <dbReference type="ARBA" id="ARBA00004323"/>
    </source>
</evidence>
<evidence type="ECO:0000256" key="11">
    <source>
        <dbReference type="ARBA" id="ARBA00023136"/>
    </source>
</evidence>
<keyword evidence="4 15" id="KW-0808">Transferase</keyword>
<sequence>MKIAFIILAHKQPAQLQRLLQRLAHPGIDCYVHIDGKCALQDWEEALSLPQVYTVQQRVKVTWAGWSILQATLNGMQAVVDSGTPYAYVTLLSAQDYLLKPAGEIYDLLCSQAGSGRQFINVISDQALAPMMSKMNNYHFVEYNFPGKYKFGSLLTALLPKRKFPLGYKLYCGSAWWTLTMDCVAYCLAFERKHAAMRRYFRLSWGSDEFLLQTILMNDASYRSHVTGDNLHYIDWAAGLEHPKTFGPEDMAALIASGKLFARKFDMQQGAAIMNRLDTEVLLADKEKEYN</sequence>
<reference evidence="15 16" key="2">
    <citation type="submission" date="2019-09" db="EMBL/GenBank/DDBJ databases">
        <authorList>
            <person name="Jin C."/>
        </authorList>
    </citation>
    <scope>NUCLEOTIDE SEQUENCE [LARGE SCALE GENOMIC DNA]</scope>
    <source>
        <strain evidence="15 16">BN140078</strain>
    </source>
</reference>
<reference evidence="15 16" key="1">
    <citation type="submission" date="2019-09" db="EMBL/GenBank/DDBJ databases">
        <title>Chitinophaga ginsengihumi sp. nov., isolated from soil of ginseng rhizosphere.</title>
        <authorList>
            <person name="Lee J."/>
        </authorList>
    </citation>
    <scope>NUCLEOTIDE SEQUENCE [LARGE SCALE GENOMIC DNA]</scope>
    <source>
        <strain evidence="15 16">BN140078</strain>
    </source>
</reference>
<name>A0A5B2VRR9_9BACT</name>
<evidence type="ECO:0000256" key="9">
    <source>
        <dbReference type="ARBA" id="ARBA00022989"/>
    </source>
</evidence>
<evidence type="ECO:0000256" key="3">
    <source>
        <dbReference type="ARBA" id="ARBA00022676"/>
    </source>
</evidence>
<keyword evidence="13" id="KW-0325">Glycoprotein</keyword>